<proteinExistence type="predicted"/>
<dbReference type="Proteomes" id="UP000248745">
    <property type="component" value="Unassembled WGS sequence"/>
</dbReference>
<protein>
    <submittedName>
        <fullName evidence="1">YkgJ family cysteine cluster protein</fullName>
    </submittedName>
</protein>
<dbReference type="OrthoDB" id="665764at2"/>
<dbReference type="Pfam" id="PF03692">
    <property type="entry name" value="CxxCxxCC"/>
    <property type="match status" value="1"/>
</dbReference>
<accession>A0A2W2AC93</accession>
<keyword evidence="2" id="KW-1185">Reference proteome</keyword>
<dbReference type="AlphaFoldDB" id="A0A2W2AC93"/>
<dbReference type="PANTHER" id="PTHR35866">
    <property type="entry name" value="PUTATIVE-RELATED"/>
    <property type="match status" value="1"/>
</dbReference>
<name>A0A2W2AC93_9BACT</name>
<organism evidence="1 2">
    <name type="scientific">Taibaiella soli</name>
    <dbReference type="NCBI Taxonomy" id="1649169"/>
    <lineage>
        <taxon>Bacteria</taxon>
        <taxon>Pseudomonadati</taxon>
        <taxon>Bacteroidota</taxon>
        <taxon>Chitinophagia</taxon>
        <taxon>Chitinophagales</taxon>
        <taxon>Chitinophagaceae</taxon>
        <taxon>Taibaiella</taxon>
    </lineage>
</organism>
<gene>
    <name evidence="1" type="ORF">DN068_10900</name>
</gene>
<comment type="caution">
    <text evidence="1">The sequence shown here is derived from an EMBL/GenBank/DDBJ whole genome shotgun (WGS) entry which is preliminary data.</text>
</comment>
<dbReference type="PANTHER" id="PTHR35866:SF1">
    <property type="entry name" value="YKGJ FAMILY CYSTEINE CLUSTER PROTEIN"/>
    <property type="match status" value="1"/>
</dbReference>
<reference evidence="1 2" key="1">
    <citation type="submission" date="2018-06" db="EMBL/GenBank/DDBJ databases">
        <title>Mucibacter soli gen. nov., sp. nov., a new member of the family Chitinophagaceae producing mucin.</title>
        <authorList>
            <person name="Kim M.-K."/>
            <person name="Park S."/>
            <person name="Kim T.-S."/>
            <person name="Joung Y."/>
            <person name="Han J.-H."/>
            <person name="Kim S.B."/>
        </authorList>
    </citation>
    <scope>NUCLEOTIDE SEQUENCE [LARGE SCALE GENOMIC DNA]</scope>
    <source>
        <strain evidence="1 2">R1-15</strain>
    </source>
</reference>
<evidence type="ECO:0000313" key="2">
    <source>
        <dbReference type="Proteomes" id="UP000248745"/>
    </source>
</evidence>
<dbReference type="EMBL" id="QKTW01000016">
    <property type="protein sequence ID" value="PZF72911.1"/>
    <property type="molecule type" value="Genomic_DNA"/>
</dbReference>
<evidence type="ECO:0000313" key="1">
    <source>
        <dbReference type="EMBL" id="PZF72911.1"/>
    </source>
</evidence>
<dbReference type="InterPro" id="IPR005358">
    <property type="entry name" value="Puta_zinc/iron-chelating_dom"/>
</dbReference>
<sequence>MDLKRFKRNAMRNKTKLVTFLQKLDEIVPEDMPELVAEADKAVWNEVDCLACANCCKTMTPTWNRTDVIRISKHLDMKPKEFIEKYLFKEEDTGDWVNKSVPCQFLDLTTNKCSVYEFRPKDCREFPHHNKKPFDLYNDTFVGNVTRCPATYLLVSKLEKKVREEYEW</sequence>